<name>A0A6L2KD13_TANCI</name>
<reference evidence="2" key="1">
    <citation type="journal article" date="2019" name="Sci. Rep.">
        <title>Draft genome of Tanacetum cinerariifolium, the natural source of mosquito coil.</title>
        <authorList>
            <person name="Yamashiro T."/>
            <person name="Shiraishi A."/>
            <person name="Satake H."/>
            <person name="Nakayama K."/>
        </authorList>
    </citation>
    <scope>NUCLEOTIDE SEQUENCE</scope>
</reference>
<dbReference type="AlphaFoldDB" id="A0A6L2KD13"/>
<protein>
    <submittedName>
        <fullName evidence="2">Uncharacterized protein</fullName>
    </submittedName>
</protein>
<sequence length="164" mass="17911">MRFLMMLGVTSTIDASTVTDMYRWVGSCKDMVLKALGNDMYAVVCCQSKLLGCNGECVSYWEVGSGLGDGFAMSNDFNESSKPRIEPIDRVDNQALVAHFTTKTFKPICHRRDLGAILIDSHLSDLERTEFVVERMLKGMILSVEEGGGGVESSTAIGADCFSC</sequence>
<keyword evidence="1" id="KW-0732">Signal</keyword>
<dbReference type="EMBL" id="BKCJ010002155">
    <property type="protein sequence ID" value="GEU46660.1"/>
    <property type="molecule type" value="Genomic_DNA"/>
</dbReference>
<feature type="chain" id="PRO_5026896761" evidence="1">
    <location>
        <begin position="16"/>
        <end position="164"/>
    </location>
</feature>
<proteinExistence type="predicted"/>
<evidence type="ECO:0000256" key="1">
    <source>
        <dbReference type="SAM" id="SignalP"/>
    </source>
</evidence>
<gene>
    <name evidence="2" type="ORF">Tci_018638</name>
</gene>
<comment type="caution">
    <text evidence="2">The sequence shown here is derived from an EMBL/GenBank/DDBJ whole genome shotgun (WGS) entry which is preliminary data.</text>
</comment>
<accession>A0A6L2KD13</accession>
<evidence type="ECO:0000313" key="2">
    <source>
        <dbReference type="EMBL" id="GEU46660.1"/>
    </source>
</evidence>
<organism evidence="2">
    <name type="scientific">Tanacetum cinerariifolium</name>
    <name type="common">Dalmatian daisy</name>
    <name type="synonym">Chrysanthemum cinerariifolium</name>
    <dbReference type="NCBI Taxonomy" id="118510"/>
    <lineage>
        <taxon>Eukaryota</taxon>
        <taxon>Viridiplantae</taxon>
        <taxon>Streptophyta</taxon>
        <taxon>Embryophyta</taxon>
        <taxon>Tracheophyta</taxon>
        <taxon>Spermatophyta</taxon>
        <taxon>Magnoliopsida</taxon>
        <taxon>eudicotyledons</taxon>
        <taxon>Gunneridae</taxon>
        <taxon>Pentapetalae</taxon>
        <taxon>asterids</taxon>
        <taxon>campanulids</taxon>
        <taxon>Asterales</taxon>
        <taxon>Asteraceae</taxon>
        <taxon>Asteroideae</taxon>
        <taxon>Anthemideae</taxon>
        <taxon>Anthemidinae</taxon>
        <taxon>Tanacetum</taxon>
    </lineage>
</organism>
<feature type="signal peptide" evidence="1">
    <location>
        <begin position="1"/>
        <end position="15"/>
    </location>
</feature>